<protein>
    <submittedName>
        <fullName evidence="1">Disease resistance protein</fullName>
    </submittedName>
</protein>
<reference evidence="1 2" key="1">
    <citation type="journal article" date="2022" name="Plant J.">
        <title>Chromosome-level genome of Camellia lanceoleosa provides a valuable resource for understanding genome evolution and self-incompatibility.</title>
        <authorList>
            <person name="Gong W."/>
            <person name="Xiao S."/>
            <person name="Wang L."/>
            <person name="Liao Z."/>
            <person name="Chang Y."/>
            <person name="Mo W."/>
            <person name="Hu G."/>
            <person name="Li W."/>
            <person name="Zhao G."/>
            <person name="Zhu H."/>
            <person name="Hu X."/>
            <person name="Ji K."/>
            <person name="Xiang X."/>
            <person name="Song Q."/>
            <person name="Yuan D."/>
            <person name="Jin S."/>
            <person name="Zhang L."/>
        </authorList>
    </citation>
    <scope>NUCLEOTIDE SEQUENCE [LARGE SCALE GENOMIC DNA]</scope>
    <source>
        <strain evidence="1">SQ_2022a</strain>
    </source>
</reference>
<organism evidence="1 2">
    <name type="scientific">Camellia lanceoleosa</name>
    <dbReference type="NCBI Taxonomy" id="1840588"/>
    <lineage>
        <taxon>Eukaryota</taxon>
        <taxon>Viridiplantae</taxon>
        <taxon>Streptophyta</taxon>
        <taxon>Embryophyta</taxon>
        <taxon>Tracheophyta</taxon>
        <taxon>Spermatophyta</taxon>
        <taxon>Magnoliopsida</taxon>
        <taxon>eudicotyledons</taxon>
        <taxon>Gunneridae</taxon>
        <taxon>Pentapetalae</taxon>
        <taxon>asterids</taxon>
        <taxon>Ericales</taxon>
        <taxon>Theaceae</taxon>
        <taxon>Camellia</taxon>
    </lineage>
</organism>
<evidence type="ECO:0000313" key="2">
    <source>
        <dbReference type="Proteomes" id="UP001060215"/>
    </source>
</evidence>
<proteinExistence type="predicted"/>
<evidence type="ECO:0000313" key="1">
    <source>
        <dbReference type="EMBL" id="KAI8010605.1"/>
    </source>
</evidence>
<comment type="caution">
    <text evidence="1">The sequence shown here is derived from an EMBL/GenBank/DDBJ whole genome shotgun (WGS) entry which is preliminary data.</text>
</comment>
<gene>
    <name evidence="1" type="ORF">LOK49_LG06G02086</name>
</gene>
<keyword evidence="2" id="KW-1185">Reference proteome</keyword>
<sequence>MGTLNLVLLFLSSSSSSLPLMTQASTLVPAFYVFGDSTIDAGNNDNIEDGIKANFYPYGIDYNNQSTSHFTNGLTTADFMEKLLEVLKSRKFLLLLDDVWELIDLDVIGVPCKDLRNGSKIVLAARHIDVCHAMSVDKVLKMEVFSPEEAWTLFCDQVKHWIEEGLIAGHLVDANEKGLGIVKDHVDDFLLESSDDGVFVKMHRVIRDLALWTISIKPEHCQFLSKIGPRKEELLKQRGMVLSRAFAGLKEPLPEKEWQEIEMMFLMGNEFTRVPEKLSCPQLVMLSLQSNINLTTIPESFFDGMPSLQVLNLSNTGIKSLPTTLFRLCKLQALILHDCLNLVEIPPQIGDLEHLEVLNLQGTEINRLPNEVGNLSLLKLLRVSFYSPIDCCEQVEKLPPSLLSHESMSRLAALKKLSIIVGS</sequence>
<dbReference type="EMBL" id="CM045762">
    <property type="protein sequence ID" value="KAI8010605.1"/>
    <property type="molecule type" value="Genomic_DNA"/>
</dbReference>
<name>A0ACC0HDY0_9ERIC</name>
<accession>A0ACC0HDY0</accession>
<dbReference type="Proteomes" id="UP001060215">
    <property type="component" value="Chromosome 5"/>
</dbReference>